<dbReference type="EMBL" id="KV454004">
    <property type="protein sequence ID" value="ODQ46021.1"/>
    <property type="molecule type" value="Genomic_DNA"/>
</dbReference>
<dbReference type="PROSITE" id="PS00485">
    <property type="entry name" value="A_DEAMINASE"/>
    <property type="match status" value="1"/>
</dbReference>
<feature type="site" description="Important for catalytic activity" evidence="7">
    <location>
        <position position="273"/>
    </location>
</feature>
<feature type="active site" description="Proton donor" evidence="7">
    <location>
        <position position="252"/>
    </location>
</feature>
<evidence type="ECO:0000256" key="3">
    <source>
        <dbReference type="ARBA" id="ARBA00022801"/>
    </source>
</evidence>
<dbReference type="GO" id="GO:0009117">
    <property type="term" value="P:nucleotide metabolic process"/>
    <property type="evidence" value="ECO:0007669"/>
    <property type="project" value="UniProtKB-KW"/>
</dbReference>
<dbReference type="InterPro" id="IPR028892">
    <property type="entry name" value="ADE"/>
</dbReference>
<proteinExistence type="inferred from homology"/>
<evidence type="ECO:0000256" key="5">
    <source>
        <dbReference type="ARBA" id="ARBA00023080"/>
    </source>
</evidence>
<sequence>MPFFLFLAVFFFLFSLQTPCFYGFLLFTTERHNTTQAMTTIYPISEQKRKFLHELPKCEHHVHLEGTLSPDLLFTLAKRNNIELPAHFPSSIELCNDRYEKFTDLQDFLDHYYIGMSVLMTESDFEDLAWDYFVKAKHDGLHHAETFFDPQGHVERGIPIETVVNGFHRASQRAQAELGISTKLIMCLLRHLPSQDGLKTINDAKQFYQDGIIHGLGLDSSEKPFPPELFEECYALAKKNCPEIGLTAHAGEEADPSFISNSLDLLKVTRIDHGVQSYRDDELLKRLAKDKVMLSLCPLSNVKLQVVSDVGELPLRKWLDYGVPFSINSDDPAYFGGYLLDNYLAVESRFNLKPEEWVQITKNSVDGSWIDAARKKQLHDEIDRVHAKYRDVLV</sequence>
<dbReference type="GeneID" id="30178213"/>
<reference evidence="9 10" key="1">
    <citation type="journal article" date="2016" name="Proc. Natl. Acad. Sci. U.S.A.">
        <title>Comparative genomics of biotechnologically important yeasts.</title>
        <authorList>
            <person name="Riley R."/>
            <person name="Haridas S."/>
            <person name="Wolfe K.H."/>
            <person name="Lopes M.R."/>
            <person name="Hittinger C.T."/>
            <person name="Goeker M."/>
            <person name="Salamov A.A."/>
            <person name="Wisecaver J.H."/>
            <person name="Long T.M."/>
            <person name="Calvey C.H."/>
            <person name="Aerts A.L."/>
            <person name="Barry K.W."/>
            <person name="Choi C."/>
            <person name="Clum A."/>
            <person name="Coughlan A.Y."/>
            <person name="Deshpande S."/>
            <person name="Douglass A.P."/>
            <person name="Hanson S.J."/>
            <person name="Klenk H.-P."/>
            <person name="LaButti K.M."/>
            <person name="Lapidus A."/>
            <person name="Lindquist E.A."/>
            <person name="Lipzen A.M."/>
            <person name="Meier-Kolthoff J.P."/>
            <person name="Ohm R.A."/>
            <person name="Otillar R.P."/>
            <person name="Pangilinan J.L."/>
            <person name="Peng Y."/>
            <person name="Rokas A."/>
            <person name="Rosa C.A."/>
            <person name="Scheuner C."/>
            <person name="Sibirny A.A."/>
            <person name="Slot J.C."/>
            <person name="Stielow J.B."/>
            <person name="Sun H."/>
            <person name="Kurtzman C.P."/>
            <person name="Blackwell M."/>
            <person name="Grigoriev I.V."/>
            <person name="Jeffries T.W."/>
        </authorList>
    </citation>
    <scope>NUCLEOTIDE SEQUENCE [LARGE SCALE GENOMIC DNA]</scope>
    <source>
        <strain evidence="9 10">NRRL Y-2026</strain>
    </source>
</reference>
<dbReference type="STRING" id="763406.A0A1E3NIT0"/>
<evidence type="ECO:0000256" key="2">
    <source>
        <dbReference type="ARBA" id="ARBA00022723"/>
    </source>
</evidence>
<dbReference type="InterPro" id="IPR032466">
    <property type="entry name" value="Metal_Hydrolase"/>
</dbReference>
<dbReference type="OrthoDB" id="272271at2759"/>
<feature type="binding site" evidence="7">
    <location>
        <position position="249"/>
    </location>
    <ligand>
        <name>Zn(2+)</name>
        <dbReference type="ChEBI" id="CHEBI:29105"/>
        <note>catalytic</note>
    </ligand>
</feature>
<dbReference type="Gene3D" id="3.20.20.140">
    <property type="entry name" value="Metal-dependent hydrolases"/>
    <property type="match status" value="1"/>
</dbReference>
<evidence type="ECO:0000313" key="10">
    <source>
        <dbReference type="Proteomes" id="UP000094455"/>
    </source>
</evidence>
<dbReference type="SUPFAM" id="SSF51556">
    <property type="entry name" value="Metallo-dependent hydrolases"/>
    <property type="match status" value="1"/>
</dbReference>
<feature type="binding site" evidence="7">
    <location>
        <position position="330"/>
    </location>
    <ligand>
        <name>Zn(2+)</name>
        <dbReference type="ChEBI" id="CHEBI:29105"/>
        <note>catalytic</note>
    </ligand>
</feature>
<gene>
    <name evidence="7" type="primary">AAH1</name>
    <name evidence="9" type="ORF">PICMEDRAFT_17262</name>
</gene>
<dbReference type="InterPro" id="IPR001365">
    <property type="entry name" value="A_deaminase_dom"/>
</dbReference>
<dbReference type="GO" id="GO:0009168">
    <property type="term" value="P:purine ribonucleoside monophosphate biosynthetic process"/>
    <property type="evidence" value="ECO:0007669"/>
    <property type="project" value="InterPro"/>
</dbReference>
<evidence type="ECO:0000256" key="4">
    <source>
        <dbReference type="ARBA" id="ARBA00022833"/>
    </source>
</evidence>
<feature type="domain" description="Adenosine deaminase" evidence="8">
    <location>
        <begin position="56"/>
        <end position="384"/>
    </location>
</feature>
<evidence type="ECO:0000256" key="7">
    <source>
        <dbReference type="HAMAP-Rule" id="MF_03145"/>
    </source>
</evidence>
<dbReference type="FunFam" id="3.20.20.140:FF:000039">
    <property type="entry name" value="Adenine deaminase"/>
    <property type="match status" value="1"/>
</dbReference>
<keyword evidence="2 7" id="KW-0479">Metal-binding</keyword>
<dbReference type="GO" id="GO:0008270">
    <property type="term" value="F:zinc ion binding"/>
    <property type="evidence" value="ECO:0007669"/>
    <property type="project" value="UniProtKB-UniRule"/>
</dbReference>
<keyword evidence="1 7" id="KW-0963">Cytoplasm</keyword>
<comment type="catalytic activity">
    <reaction evidence="7">
        <text>adenine + H2O + H(+) = hypoxanthine + NH4(+)</text>
        <dbReference type="Rhea" id="RHEA:23688"/>
        <dbReference type="ChEBI" id="CHEBI:15377"/>
        <dbReference type="ChEBI" id="CHEBI:15378"/>
        <dbReference type="ChEBI" id="CHEBI:16708"/>
        <dbReference type="ChEBI" id="CHEBI:17368"/>
        <dbReference type="ChEBI" id="CHEBI:28938"/>
        <dbReference type="EC" id="3.5.4.2"/>
    </reaction>
</comment>
<name>A0A1E3NIT0_9ASCO</name>
<dbReference type="GO" id="GO:0005829">
    <property type="term" value="C:cytosol"/>
    <property type="evidence" value="ECO:0007669"/>
    <property type="project" value="TreeGrafter"/>
</dbReference>
<dbReference type="GO" id="GO:0000034">
    <property type="term" value="F:adenine deaminase activity"/>
    <property type="evidence" value="ECO:0007669"/>
    <property type="project" value="UniProtKB-UniRule"/>
</dbReference>
<feature type="binding site" evidence="7">
    <location>
        <position position="63"/>
    </location>
    <ligand>
        <name>Zn(2+)</name>
        <dbReference type="ChEBI" id="CHEBI:29105"/>
        <note>catalytic</note>
    </ligand>
</feature>
<feature type="binding site" evidence="7">
    <location>
        <position position="61"/>
    </location>
    <ligand>
        <name>Zn(2+)</name>
        <dbReference type="ChEBI" id="CHEBI:29105"/>
        <note>catalytic</note>
    </ligand>
</feature>
<keyword evidence="6 7" id="KW-0539">Nucleus</keyword>
<evidence type="ECO:0000259" key="8">
    <source>
        <dbReference type="Pfam" id="PF00962"/>
    </source>
</evidence>
<dbReference type="InterPro" id="IPR006650">
    <property type="entry name" value="A/AMP_deam_AS"/>
</dbReference>
<evidence type="ECO:0000256" key="1">
    <source>
        <dbReference type="ARBA" id="ARBA00022490"/>
    </source>
</evidence>
<dbReference type="HAMAP" id="MF_01962">
    <property type="entry name" value="Adenine_deaminase"/>
    <property type="match status" value="1"/>
</dbReference>
<dbReference type="NCBIfam" id="TIGR01430">
    <property type="entry name" value="aden_deam"/>
    <property type="match status" value="1"/>
</dbReference>
<dbReference type="GO" id="GO:0006146">
    <property type="term" value="P:adenine catabolic process"/>
    <property type="evidence" value="ECO:0007669"/>
    <property type="project" value="UniProtKB-UniRule"/>
</dbReference>
<dbReference type="GO" id="GO:0005634">
    <property type="term" value="C:nucleus"/>
    <property type="evidence" value="ECO:0007669"/>
    <property type="project" value="UniProtKB-SubCell"/>
</dbReference>
<dbReference type="InterPro" id="IPR006330">
    <property type="entry name" value="Ado/ade_deaminase"/>
</dbReference>
<dbReference type="PANTHER" id="PTHR43114">
    <property type="entry name" value="ADENINE DEAMINASE"/>
    <property type="match status" value="1"/>
</dbReference>
<organism evidence="9 10">
    <name type="scientific">Pichia membranifaciens NRRL Y-2026</name>
    <dbReference type="NCBI Taxonomy" id="763406"/>
    <lineage>
        <taxon>Eukaryota</taxon>
        <taxon>Fungi</taxon>
        <taxon>Dikarya</taxon>
        <taxon>Ascomycota</taxon>
        <taxon>Saccharomycotina</taxon>
        <taxon>Pichiomycetes</taxon>
        <taxon>Pichiales</taxon>
        <taxon>Pichiaceae</taxon>
        <taxon>Pichia</taxon>
    </lineage>
</organism>
<comment type="cofactor">
    <cofactor evidence="7">
        <name>Zn(2+)</name>
        <dbReference type="ChEBI" id="CHEBI:29105"/>
    </cofactor>
    <text evidence="7">Binds 1 zinc ion per subunit.</text>
</comment>
<comment type="function">
    <text evidence="7">Catalyzes the hydrolytic deamination of adenine to hypoxanthine. Plays an important role in the purine salvage pathway and in nitrogen catabolism.</text>
</comment>
<dbReference type="Proteomes" id="UP000094455">
    <property type="component" value="Unassembled WGS sequence"/>
</dbReference>
<accession>A0A1E3NIT0</accession>
<comment type="subcellular location">
    <subcellularLocation>
        <location evidence="7">Cytoplasm</location>
    </subcellularLocation>
    <subcellularLocation>
        <location evidence="7">Nucleus</location>
    </subcellularLocation>
</comment>
<keyword evidence="10" id="KW-1185">Reference proteome</keyword>
<evidence type="ECO:0000313" key="9">
    <source>
        <dbReference type="EMBL" id="ODQ46021.1"/>
    </source>
</evidence>
<comment type="similarity">
    <text evidence="7">Belongs to the metallo-dependent hydrolases superfamily. Adenosine and AMP deaminases family. Adenine deaminase type 2 subfamily.</text>
</comment>
<protein>
    <recommendedName>
        <fullName evidence="7">Adenine deaminase</fullName>
        <shortName evidence="7">ADE</shortName>
        <ecNumber evidence="7">3.5.4.2</ecNumber>
    </recommendedName>
    <alternativeName>
        <fullName evidence="7">Adenine aminohydrolase</fullName>
        <shortName evidence="7">AAH</shortName>
    </alternativeName>
</protein>
<dbReference type="PANTHER" id="PTHR43114:SF6">
    <property type="entry name" value="ADENINE DEAMINASE"/>
    <property type="match status" value="1"/>
</dbReference>
<dbReference type="RefSeq" id="XP_019017134.1">
    <property type="nucleotide sequence ID" value="XM_019161526.1"/>
</dbReference>
<keyword evidence="4 7" id="KW-0862">Zinc</keyword>
<dbReference type="CDD" id="cd01320">
    <property type="entry name" value="ADA"/>
    <property type="match status" value="1"/>
</dbReference>
<keyword evidence="3 7" id="KW-0378">Hydrolase</keyword>
<keyword evidence="5 7" id="KW-0546">Nucleotide metabolism</keyword>
<dbReference type="EC" id="3.5.4.2" evidence="7"/>
<feature type="binding site" evidence="7">
    <location>
        <position position="331"/>
    </location>
    <ligand>
        <name>substrate</name>
    </ligand>
</feature>
<dbReference type="GO" id="GO:0043103">
    <property type="term" value="P:hypoxanthine salvage"/>
    <property type="evidence" value="ECO:0007669"/>
    <property type="project" value="UniProtKB-UniRule"/>
</dbReference>
<dbReference type="AlphaFoldDB" id="A0A1E3NIT0"/>
<dbReference type="Pfam" id="PF00962">
    <property type="entry name" value="A_deaminase"/>
    <property type="match status" value="1"/>
</dbReference>
<evidence type="ECO:0000256" key="6">
    <source>
        <dbReference type="ARBA" id="ARBA00023242"/>
    </source>
</evidence>